<evidence type="ECO:0008006" key="3">
    <source>
        <dbReference type="Google" id="ProtNLM"/>
    </source>
</evidence>
<comment type="caution">
    <text evidence="1">The sequence shown here is derived from an EMBL/GenBank/DDBJ whole genome shotgun (WGS) entry which is preliminary data.</text>
</comment>
<accession>A0ABV6L569</accession>
<dbReference type="EMBL" id="JBHLTS010000021">
    <property type="protein sequence ID" value="MFC0514629.1"/>
    <property type="molecule type" value="Genomic_DNA"/>
</dbReference>
<name>A0ABV6L569_9SPHI</name>
<evidence type="ECO:0000313" key="1">
    <source>
        <dbReference type="EMBL" id="MFC0514629.1"/>
    </source>
</evidence>
<gene>
    <name evidence="1" type="ORF">ACFFGT_10470</name>
</gene>
<organism evidence="1 2">
    <name type="scientific">Mucilaginibacter angelicae</name>
    <dbReference type="NCBI Taxonomy" id="869718"/>
    <lineage>
        <taxon>Bacteria</taxon>
        <taxon>Pseudomonadati</taxon>
        <taxon>Bacteroidota</taxon>
        <taxon>Sphingobacteriia</taxon>
        <taxon>Sphingobacteriales</taxon>
        <taxon>Sphingobacteriaceae</taxon>
        <taxon>Mucilaginibacter</taxon>
    </lineage>
</organism>
<protein>
    <recommendedName>
        <fullName evidence="3">Auto-transporter adhesin head GIN domain-containing protein</fullName>
    </recommendedName>
</protein>
<evidence type="ECO:0000313" key="2">
    <source>
        <dbReference type="Proteomes" id="UP001589828"/>
    </source>
</evidence>
<reference evidence="1 2" key="1">
    <citation type="submission" date="2024-09" db="EMBL/GenBank/DDBJ databases">
        <authorList>
            <person name="Sun Q."/>
            <person name="Mori K."/>
        </authorList>
    </citation>
    <scope>NUCLEOTIDE SEQUENCE [LARGE SCALE GENOMIC DNA]</scope>
    <source>
        <strain evidence="1 2">NCAIM B.02415</strain>
    </source>
</reference>
<sequence>MIRIYLGFFLIFVPSTFCFAQIDSISFKTEQNGTTITVFTRNAIPLNGFNELTLVTQSFNSINAVFETESGKQDQSEVVEVSILKPLKIDFNKSLRSFLYSSVYKKFDIDIKFKYGLQLYGRFNNADLSLSTFNSNSSDDGVLKLNTVNINNLIIGNTQNFRTIEIINSVIKGFWGDEGILIHNLKIRNCKLDSLVGLFKTELHSEIDTISFISNDNLSEKNLIDLNNVNVHFLKLFESNLENLKIDLEKIDIVVDYTVL</sequence>
<dbReference type="Proteomes" id="UP001589828">
    <property type="component" value="Unassembled WGS sequence"/>
</dbReference>
<dbReference type="RefSeq" id="WP_377022473.1">
    <property type="nucleotide sequence ID" value="NZ_JBHLTS010000021.1"/>
</dbReference>
<keyword evidence="2" id="KW-1185">Reference proteome</keyword>
<proteinExistence type="predicted"/>